<reference evidence="4 5" key="1">
    <citation type="submission" date="2020-08" db="EMBL/GenBank/DDBJ databases">
        <title>Sequencing the genomes of 1000 actinobacteria strains.</title>
        <authorList>
            <person name="Klenk H.-P."/>
        </authorList>
    </citation>
    <scope>NUCLEOTIDE SEQUENCE [LARGE SCALE GENOMIC DNA]</scope>
    <source>
        <strain evidence="4 5">DSM 11053</strain>
    </source>
</reference>
<evidence type="ECO:0000313" key="5">
    <source>
        <dbReference type="Proteomes" id="UP000565572"/>
    </source>
</evidence>
<gene>
    <name evidence="4" type="ORF">FHX39_001209</name>
</gene>
<dbReference type="EMBL" id="JACHZG010000001">
    <property type="protein sequence ID" value="MBB3326265.1"/>
    <property type="molecule type" value="Genomic_DNA"/>
</dbReference>
<dbReference type="AlphaFoldDB" id="A0A7W5JTX5"/>
<dbReference type="PANTHER" id="PTHR45947">
    <property type="entry name" value="SULFOQUINOVOSYL TRANSFERASE SQD2"/>
    <property type="match status" value="1"/>
</dbReference>
<evidence type="ECO:0000256" key="1">
    <source>
        <dbReference type="ARBA" id="ARBA00022676"/>
    </source>
</evidence>
<keyword evidence="2 4" id="KW-0808">Transferase</keyword>
<organism evidence="4 5">
    <name type="scientific">Microlunatus antarcticus</name>
    <dbReference type="NCBI Taxonomy" id="53388"/>
    <lineage>
        <taxon>Bacteria</taxon>
        <taxon>Bacillati</taxon>
        <taxon>Actinomycetota</taxon>
        <taxon>Actinomycetes</taxon>
        <taxon>Propionibacteriales</taxon>
        <taxon>Propionibacteriaceae</taxon>
        <taxon>Microlunatus</taxon>
    </lineage>
</organism>
<dbReference type="InterPro" id="IPR050194">
    <property type="entry name" value="Glycosyltransferase_grp1"/>
</dbReference>
<evidence type="ECO:0000256" key="2">
    <source>
        <dbReference type="ARBA" id="ARBA00022679"/>
    </source>
</evidence>
<sequence length="356" mass="36891">MPDTRRPRVAMVLTASTGGIGRHVASVAPRLVARGFDVTVYASPVTLDAHDVGVPAVTLDAVALARGVGAADVVHAHGYKAAALALPYARVRRVPLVVTWHNAVLDTGGGARAGRILQRVVARGADLVLAASSDLLAQAVQLGAHEAALAPVAAPALAAPQVGRLERRTRLGLAADDVLVVTVTRLAPQKNLDLLLDLAAATRDRAGLSYALVGSGPLRDALARRVADERLPVTLVGASDDVASWYHAADLVLLPSRWEARALVAQEAMLAGVPLVATRVGGIPELVGEAAVLIDPDDARAAAGVVRDLAGDPAARHRLADLGLRQAATWPDEDDVADDLAVSYRHVLTGQTRSAS</sequence>
<dbReference type="Proteomes" id="UP000565572">
    <property type="component" value="Unassembled WGS sequence"/>
</dbReference>
<evidence type="ECO:0000259" key="3">
    <source>
        <dbReference type="Pfam" id="PF13439"/>
    </source>
</evidence>
<dbReference type="SUPFAM" id="SSF53756">
    <property type="entry name" value="UDP-Glycosyltransferase/glycogen phosphorylase"/>
    <property type="match status" value="1"/>
</dbReference>
<dbReference type="GO" id="GO:0016757">
    <property type="term" value="F:glycosyltransferase activity"/>
    <property type="evidence" value="ECO:0007669"/>
    <property type="project" value="UniProtKB-KW"/>
</dbReference>
<dbReference type="Pfam" id="PF13692">
    <property type="entry name" value="Glyco_trans_1_4"/>
    <property type="match status" value="1"/>
</dbReference>
<dbReference type="InterPro" id="IPR028098">
    <property type="entry name" value="Glyco_trans_4-like_N"/>
</dbReference>
<dbReference type="GO" id="GO:1901137">
    <property type="term" value="P:carbohydrate derivative biosynthetic process"/>
    <property type="evidence" value="ECO:0007669"/>
    <property type="project" value="UniProtKB-ARBA"/>
</dbReference>
<keyword evidence="1" id="KW-0328">Glycosyltransferase</keyword>
<keyword evidence="5" id="KW-1185">Reference proteome</keyword>
<dbReference type="CDD" id="cd03801">
    <property type="entry name" value="GT4_PimA-like"/>
    <property type="match status" value="1"/>
</dbReference>
<dbReference type="PANTHER" id="PTHR45947:SF3">
    <property type="entry name" value="SULFOQUINOVOSYL TRANSFERASE SQD2"/>
    <property type="match status" value="1"/>
</dbReference>
<protein>
    <submittedName>
        <fullName evidence="4">Glycosyltransferase involved in cell wall biosynthesis</fullName>
    </submittedName>
</protein>
<dbReference type="RefSeq" id="WP_332836691.1">
    <property type="nucleotide sequence ID" value="NZ_JACHZG010000001.1"/>
</dbReference>
<evidence type="ECO:0000313" key="4">
    <source>
        <dbReference type="EMBL" id="MBB3326265.1"/>
    </source>
</evidence>
<name>A0A7W5JTX5_9ACTN</name>
<feature type="domain" description="Glycosyltransferase subfamily 4-like N-terminal" evidence="3">
    <location>
        <begin position="18"/>
        <end position="145"/>
    </location>
</feature>
<proteinExistence type="predicted"/>
<dbReference type="Gene3D" id="3.40.50.2000">
    <property type="entry name" value="Glycogen Phosphorylase B"/>
    <property type="match status" value="2"/>
</dbReference>
<dbReference type="Pfam" id="PF13439">
    <property type="entry name" value="Glyco_transf_4"/>
    <property type="match status" value="1"/>
</dbReference>
<comment type="caution">
    <text evidence="4">The sequence shown here is derived from an EMBL/GenBank/DDBJ whole genome shotgun (WGS) entry which is preliminary data.</text>
</comment>
<accession>A0A7W5JTX5</accession>